<protein>
    <submittedName>
        <fullName evidence="5">DNA-binding transcriptional regulator, MarR family</fullName>
    </submittedName>
</protein>
<evidence type="ECO:0000256" key="1">
    <source>
        <dbReference type="ARBA" id="ARBA00023015"/>
    </source>
</evidence>
<keyword evidence="3" id="KW-0804">Transcription</keyword>
<evidence type="ECO:0000313" key="5">
    <source>
        <dbReference type="EMBL" id="SDL54353.1"/>
    </source>
</evidence>
<dbReference type="PANTHER" id="PTHR42756:SF1">
    <property type="entry name" value="TRANSCRIPTIONAL REPRESSOR OF EMRAB OPERON"/>
    <property type="match status" value="1"/>
</dbReference>
<evidence type="ECO:0000256" key="3">
    <source>
        <dbReference type="ARBA" id="ARBA00023163"/>
    </source>
</evidence>
<organism evidence="5 6">
    <name type="scientific">Romboutsia lituseburensis DSM 797</name>
    <dbReference type="NCBI Taxonomy" id="1121325"/>
    <lineage>
        <taxon>Bacteria</taxon>
        <taxon>Bacillati</taxon>
        <taxon>Bacillota</taxon>
        <taxon>Clostridia</taxon>
        <taxon>Peptostreptococcales</taxon>
        <taxon>Peptostreptococcaceae</taxon>
        <taxon>Romboutsia</taxon>
    </lineage>
</organism>
<dbReference type="SMART" id="SM00347">
    <property type="entry name" value="HTH_MARR"/>
    <property type="match status" value="1"/>
</dbReference>
<reference evidence="5 6" key="1">
    <citation type="submission" date="2016-10" db="EMBL/GenBank/DDBJ databases">
        <authorList>
            <person name="de Groot N.N."/>
        </authorList>
    </citation>
    <scope>NUCLEOTIDE SEQUENCE [LARGE SCALE GENOMIC DNA]</scope>
    <source>
        <strain evidence="5 6">DSM 797</strain>
    </source>
</reference>
<evidence type="ECO:0000259" key="4">
    <source>
        <dbReference type="PROSITE" id="PS50995"/>
    </source>
</evidence>
<proteinExistence type="predicted"/>
<dbReference type="GO" id="GO:0003700">
    <property type="term" value="F:DNA-binding transcription factor activity"/>
    <property type="evidence" value="ECO:0007669"/>
    <property type="project" value="InterPro"/>
</dbReference>
<feature type="domain" description="HTH marR-type" evidence="4">
    <location>
        <begin position="1"/>
        <end position="135"/>
    </location>
</feature>
<dbReference type="PRINTS" id="PR00598">
    <property type="entry name" value="HTHMARR"/>
</dbReference>
<keyword evidence="1" id="KW-0805">Transcription regulation</keyword>
<accession>A0A1G9KXX1</accession>
<dbReference type="InterPro" id="IPR036390">
    <property type="entry name" value="WH_DNA-bd_sf"/>
</dbReference>
<dbReference type="RefSeq" id="WP_170139160.1">
    <property type="nucleotide sequence ID" value="NZ_FNGW01000002.1"/>
</dbReference>
<gene>
    <name evidence="5" type="ORF">SAMN04515677_102300</name>
</gene>
<dbReference type="EMBL" id="FNGW01000002">
    <property type="protein sequence ID" value="SDL54353.1"/>
    <property type="molecule type" value="Genomic_DNA"/>
</dbReference>
<keyword evidence="2 5" id="KW-0238">DNA-binding</keyword>
<dbReference type="Pfam" id="PF01047">
    <property type="entry name" value="MarR"/>
    <property type="match status" value="1"/>
</dbReference>
<dbReference type="PANTHER" id="PTHR42756">
    <property type="entry name" value="TRANSCRIPTIONAL REGULATOR, MARR"/>
    <property type="match status" value="1"/>
</dbReference>
<evidence type="ECO:0000313" key="6">
    <source>
        <dbReference type="Proteomes" id="UP000199068"/>
    </source>
</evidence>
<dbReference type="PROSITE" id="PS50995">
    <property type="entry name" value="HTH_MARR_2"/>
    <property type="match status" value="1"/>
</dbReference>
<dbReference type="STRING" id="1121325.SAMN04515677_102300"/>
<dbReference type="GO" id="GO:0003677">
    <property type="term" value="F:DNA binding"/>
    <property type="evidence" value="ECO:0007669"/>
    <property type="project" value="UniProtKB-KW"/>
</dbReference>
<dbReference type="InterPro" id="IPR036388">
    <property type="entry name" value="WH-like_DNA-bd_sf"/>
</dbReference>
<keyword evidence="6" id="KW-1185">Reference proteome</keyword>
<name>A0A1G9KXX1_9FIRM</name>
<dbReference type="CDD" id="cd00090">
    <property type="entry name" value="HTH_ARSR"/>
    <property type="match status" value="1"/>
</dbReference>
<dbReference type="Proteomes" id="UP000199068">
    <property type="component" value="Unassembled WGS sequence"/>
</dbReference>
<dbReference type="Gene3D" id="1.10.10.10">
    <property type="entry name" value="Winged helix-like DNA-binding domain superfamily/Winged helix DNA-binding domain"/>
    <property type="match status" value="1"/>
</dbReference>
<dbReference type="AlphaFoldDB" id="A0A1G9KXX1"/>
<evidence type="ECO:0000256" key="2">
    <source>
        <dbReference type="ARBA" id="ARBA00023125"/>
    </source>
</evidence>
<sequence length="141" mass="16794">MEFELVNRYKTEINKDFRKYAESVLKEYGFTVANLKYLFIIERNQGINLNEIATELNIDKAMVTRGIKKLVDLGYVNKNQDENDTRAYKLTLSDKGNQILNSLRGIFKEWFDKVTHDFSDEERTIYIKLMKKVYENRVYKS</sequence>
<dbReference type="InterPro" id="IPR000835">
    <property type="entry name" value="HTH_MarR-typ"/>
</dbReference>
<dbReference type="SUPFAM" id="SSF46785">
    <property type="entry name" value="Winged helix' DNA-binding domain"/>
    <property type="match status" value="1"/>
</dbReference>
<dbReference type="InterPro" id="IPR011991">
    <property type="entry name" value="ArsR-like_HTH"/>
</dbReference>